<evidence type="ECO:0000313" key="2">
    <source>
        <dbReference type="EMBL" id="SQF40232.1"/>
    </source>
</evidence>
<reference evidence="2 3" key="1">
    <citation type="submission" date="2018-06" db="EMBL/GenBank/DDBJ databases">
        <authorList>
            <consortium name="Pathogen Informatics"/>
            <person name="Doyle S."/>
        </authorList>
    </citation>
    <scope>NUCLEOTIDE SEQUENCE [LARGE SCALE GENOMIC DNA]</scope>
    <source>
        <strain evidence="2 3">NCTC12278</strain>
    </source>
</reference>
<keyword evidence="1" id="KW-0472">Membrane</keyword>
<protein>
    <submittedName>
        <fullName evidence="2">ABC transporter permease</fullName>
    </submittedName>
</protein>
<name>A0A2X3Y0E2_9STRE</name>
<evidence type="ECO:0000313" key="3">
    <source>
        <dbReference type="Proteomes" id="UP000249495"/>
    </source>
</evidence>
<feature type="transmembrane region" description="Helical" evidence="1">
    <location>
        <begin position="190"/>
        <end position="210"/>
    </location>
</feature>
<proteinExistence type="predicted"/>
<accession>A0A2X3Y0E2</accession>
<feature type="transmembrane region" description="Helical" evidence="1">
    <location>
        <begin position="12"/>
        <end position="35"/>
    </location>
</feature>
<organism evidence="2 3">
    <name type="scientific">Streptococcus ferus</name>
    <dbReference type="NCBI Taxonomy" id="1345"/>
    <lineage>
        <taxon>Bacteria</taxon>
        <taxon>Bacillati</taxon>
        <taxon>Bacillota</taxon>
        <taxon>Bacilli</taxon>
        <taxon>Lactobacillales</taxon>
        <taxon>Streptococcaceae</taxon>
        <taxon>Streptococcus</taxon>
    </lineage>
</organism>
<feature type="transmembrane region" description="Helical" evidence="1">
    <location>
        <begin position="55"/>
        <end position="78"/>
    </location>
</feature>
<keyword evidence="1" id="KW-1133">Transmembrane helix</keyword>
<evidence type="ECO:0000256" key="1">
    <source>
        <dbReference type="SAM" id="Phobius"/>
    </source>
</evidence>
<dbReference type="EMBL" id="LS483343">
    <property type="protein sequence ID" value="SQF40232.1"/>
    <property type="molecule type" value="Genomic_DNA"/>
</dbReference>
<keyword evidence="3" id="KW-1185">Reference proteome</keyword>
<dbReference type="OrthoDB" id="9816138at2"/>
<gene>
    <name evidence="2" type="ORF">NCTC12278_00840</name>
</gene>
<dbReference type="AlphaFoldDB" id="A0A2X3Y0E2"/>
<feature type="transmembrane region" description="Helical" evidence="1">
    <location>
        <begin position="155"/>
        <end position="178"/>
    </location>
</feature>
<dbReference type="RefSeq" id="WP_018029697.1">
    <property type="nucleotide sequence ID" value="NZ_LS483343.1"/>
</dbReference>
<dbReference type="STRING" id="1123303.GCA_000372425_00370"/>
<keyword evidence="1" id="KW-0812">Transmembrane</keyword>
<feature type="transmembrane region" description="Helical" evidence="1">
    <location>
        <begin position="111"/>
        <end position="135"/>
    </location>
</feature>
<dbReference type="KEGG" id="sfer:NCTC12278_00840"/>
<feature type="transmembrane region" description="Helical" evidence="1">
    <location>
        <begin position="222"/>
        <end position="244"/>
    </location>
</feature>
<sequence>MFGKLLKYEFKFVGKWYFALYILSLIISIMLGVWIKGVGLLNNRIYDSVYFSLGAFLLIMSIMFIFAGILLSTLIIIIRQFYKNLFSREGYLTLTLPVSTHQIILSKLTAAIIWSIMSGLAICFSIFFILLPSINQESIRYFLENAKLYFPPIDSALLLLSWTVVSFIARILMIYFAIAIGQLFDNYRILLSFVAYCILAILIGTFSSYFNLFISDQWHLHLILNNILSAVQLVVFYFGSYAIIKYKINLQ</sequence>
<dbReference type="Proteomes" id="UP000249495">
    <property type="component" value="Chromosome 1"/>
</dbReference>